<dbReference type="EMBL" id="CYUD01000027">
    <property type="protein sequence ID" value="CUK20440.1"/>
    <property type="molecule type" value="Genomic_DNA"/>
</dbReference>
<protein>
    <submittedName>
        <fullName evidence="1">Uncharacterized protein</fullName>
    </submittedName>
</protein>
<sequence>MRLNDKLTTKQTAKSAVDCLLGFVLATSPEVGFAGACDRVTALENYNTTGFSPKGAMCEPYVGLANVQGISCRWEFPFRDAEASRAFNDLWTEVTRCKDGAQKQLGSSVNHPDSYVQRELITSDGLYRVTQKDKGQIKRTLVFLSFERGNS</sequence>
<evidence type="ECO:0000313" key="1">
    <source>
        <dbReference type="EMBL" id="CUK20440.1"/>
    </source>
</evidence>
<dbReference type="STRING" id="1715692.RUE5091_04517"/>
<keyword evidence="2" id="KW-1185">Reference proteome</keyword>
<dbReference type="Proteomes" id="UP000051260">
    <property type="component" value="Unassembled WGS sequence"/>
</dbReference>
<dbReference type="RefSeq" id="WP_058284111.1">
    <property type="nucleotide sequence ID" value="NZ_CYUD01000027.1"/>
</dbReference>
<name>A0A0P1IKU2_9RHOB</name>
<accession>A0A0P1IKU2</accession>
<reference evidence="2" key="1">
    <citation type="submission" date="2015-09" db="EMBL/GenBank/DDBJ databases">
        <authorList>
            <person name="Rodrigo-Torres L."/>
            <person name="Arahal D.R."/>
        </authorList>
    </citation>
    <scope>NUCLEOTIDE SEQUENCE [LARGE SCALE GENOMIC DNA]</scope>
    <source>
        <strain evidence="2">CECT 5091</strain>
    </source>
</reference>
<dbReference type="OrthoDB" id="7709136at2"/>
<organism evidence="1 2">
    <name type="scientific">Ruegeria denitrificans</name>
    <dbReference type="NCBI Taxonomy" id="1715692"/>
    <lineage>
        <taxon>Bacteria</taxon>
        <taxon>Pseudomonadati</taxon>
        <taxon>Pseudomonadota</taxon>
        <taxon>Alphaproteobacteria</taxon>
        <taxon>Rhodobacterales</taxon>
        <taxon>Roseobacteraceae</taxon>
        <taxon>Ruegeria</taxon>
    </lineage>
</organism>
<gene>
    <name evidence="1" type="ORF">RUE5091_04517</name>
</gene>
<proteinExistence type="predicted"/>
<evidence type="ECO:0000313" key="2">
    <source>
        <dbReference type="Proteomes" id="UP000051260"/>
    </source>
</evidence>
<dbReference type="AlphaFoldDB" id="A0A0P1IKU2"/>